<sequence>MAVGAAGAPPVVVEQKTCGRVESWMGSGDEFRVLVDGLVGQGRMVVAVVSSSERALEIAAWLADASFRAALPPVRLVRMVLLTASGPVRDPASVAAGSPGVGVFSPSAYGLSVGSPVAPAVVAACRASGAALRVNGDLPLDVFAEPVSRGRDALAARRAALPSFGSPSRFRSPQRGATPPPLATPAPSPFVNSPTTPRYPLWAPSPMRHYVPVAPSPPLVPLPSSPAP</sequence>
<dbReference type="AlphaFoldDB" id="A0A0L0D3N0"/>
<dbReference type="EMBL" id="GL349433">
    <property type="protein sequence ID" value="KNC45908.1"/>
    <property type="molecule type" value="Genomic_DNA"/>
</dbReference>
<feature type="compositionally biased region" description="Pro residues" evidence="1">
    <location>
        <begin position="178"/>
        <end position="188"/>
    </location>
</feature>
<keyword evidence="3" id="KW-1185">Reference proteome</keyword>
<gene>
    <name evidence="2" type="ORF">AMSG_00022</name>
</gene>
<name>A0A0L0D3N0_THETB</name>
<evidence type="ECO:0000313" key="2">
    <source>
        <dbReference type="EMBL" id="KNC45908.1"/>
    </source>
</evidence>
<proteinExistence type="predicted"/>
<organism evidence="2 3">
    <name type="scientific">Thecamonas trahens ATCC 50062</name>
    <dbReference type="NCBI Taxonomy" id="461836"/>
    <lineage>
        <taxon>Eukaryota</taxon>
        <taxon>Apusozoa</taxon>
        <taxon>Apusomonadida</taxon>
        <taxon>Apusomonadidae</taxon>
        <taxon>Thecamonas</taxon>
    </lineage>
</organism>
<protein>
    <submittedName>
        <fullName evidence="2">Uncharacterized protein</fullName>
    </submittedName>
</protein>
<dbReference type="GeneID" id="25559854"/>
<feature type="region of interest" description="Disordered" evidence="1">
    <location>
        <begin position="165"/>
        <end position="198"/>
    </location>
</feature>
<feature type="compositionally biased region" description="Low complexity" evidence="1">
    <location>
        <begin position="165"/>
        <end position="177"/>
    </location>
</feature>
<dbReference type="Proteomes" id="UP000054408">
    <property type="component" value="Unassembled WGS sequence"/>
</dbReference>
<reference evidence="2 3" key="1">
    <citation type="submission" date="2010-05" db="EMBL/GenBank/DDBJ databases">
        <title>The Genome Sequence of Thecamonas trahens ATCC 50062.</title>
        <authorList>
            <consortium name="The Broad Institute Genome Sequencing Platform"/>
            <person name="Russ C."/>
            <person name="Cuomo C."/>
            <person name="Shea T."/>
            <person name="Young S.K."/>
            <person name="Zeng Q."/>
            <person name="Koehrsen M."/>
            <person name="Haas B."/>
            <person name="Borodovsky M."/>
            <person name="Guigo R."/>
            <person name="Alvarado L."/>
            <person name="Berlin A."/>
            <person name="Bochicchio J."/>
            <person name="Borenstein D."/>
            <person name="Chapman S."/>
            <person name="Chen Z."/>
            <person name="Freedman E."/>
            <person name="Gellesch M."/>
            <person name="Goldberg J."/>
            <person name="Griggs A."/>
            <person name="Gujja S."/>
            <person name="Heilman E."/>
            <person name="Heiman D."/>
            <person name="Hepburn T."/>
            <person name="Howarth C."/>
            <person name="Jen D."/>
            <person name="Larson L."/>
            <person name="Mehta T."/>
            <person name="Park D."/>
            <person name="Pearson M."/>
            <person name="Roberts A."/>
            <person name="Saif S."/>
            <person name="Shenoy N."/>
            <person name="Sisk P."/>
            <person name="Stolte C."/>
            <person name="Sykes S."/>
            <person name="Thomson T."/>
            <person name="Walk T."/>
            <person name="White J."/>
            <person name="Yandava C."/>
            <person name="Burger G."/>
            <person name="Gray M.W."/>
            <person name="Holland P.W.H."/>
            <person name="King N."/>
            <person name="Lang F.B.F."/>
            <person name="Roger A.J."/>
            <person name="Ruiz-Trillo I."/>
            <person name="Lander E."/>
            <person name="Nusbaum C."/>
        </authorList>
    </citation>
    <scope>NUCLEOTIDE SEQUENCE [LARGE SCALE GENOMIC DNA]</scope>
    <source>
        <strain evidence="2 3">ATCC 50062</strain>
    </source>
</reference>
<dbReference type="RefSeq" id="XP_013762896.1">
    <property type="nucleotide sequence ID" value="XM_013907442.1"/>
</dbReference>
<evidence type="ECO:0000313" key="3">
    <source>
        <dbReference type="Proteomes" id="UP000054408"/>
    </source>
</evidence>
<accession>A0A0L0D3N0</accession>
<evidence type="ECO:0000256" key="1">
    <source>
        <dbReference type="SAM" id="MobiDB-lite"/>
    </source>
</evidence>